<sequence>TRFKMSAPMEVKCFYFLILSFCCIFGIVAFESINKQTIDQLRSSSDFLVVYYGTANCEACLTSAKLLDAIRDNSLIQDLKIIKTEDAEAAKDLSITTFPQIVFFRKNNPIIYSEPLDDEDTTDDIIMWLSNNVEVATKVLDDDNFEHLTQASTGATTGDWLVMFYSEECSSLLPSFEGVSAIIKQRQNGAIVNIDKSPKLKKRFNIQRCPTIIFFRLGKQYTFNAKYDTSALTSFAGGWYKNMPSQKVLPLPSPFDELVENIAQDLKNVINGPNGSLVVMVTIAALIALMVVIAICFVCAPRQKDTKMD</sequence>
<dbReference type="OrthoDB" id="72053at2759"/>
<organism evidence="1 2">
    <name type="scientific">Owenia fusiformis</name>
    <name type="common">Polychaete worm</name>
    <dbReference type="NCBI Taxonomy" id="6347"/>
    <lineage>
        <taxon>Eukaryota</taxon>
        <taxon>Metazoa</taxon>
        <taxon>Spiralia</taxon>
        <taxon>Lophotrochozoa</taxon>
        <taxon>Annelida</taxon>
        <taxon>Polychaeta</taxon>
        <taxon>Sedentaria</taxon>
        <taxon>Canalipalpata</taxon>
        <taxon>Sabellida</taxon>
        <taxon>Oweniida</taxon>
        <taxon>Oweniidae</taxon>
        <taxon>Owenia</taxon>
    </lineage>
</organism>
<dbReference type="InterPro" id="IPR013766">
    <property type="entry name" value="Thioredoxin_domain"/>
</dbReference>
<dbReference type="PANTHER" id="PTHR19991">
    <property type="entry name" value="L 2 01289"/>
    <property type="match status" value="1"/>
</dbReference>
<dbReference type="Gene3D" id="3.40.30.10">
    <property type="entry name" value="Glutaredoxin"/>
    <property type="match status" value="2"/>
</dbReference>
<comment type="caution">
    <text evidence="1">The sequence shown here is derived from an EMBL/GenBank/DDBJ whole genome shotgun (WGS) entry which is preliminary data.</text>
</comment>
<reference evidence="1" key="1">
    <citation type="submission" date="2022-03" db="EMBL/GenBank/DDBJ databases">
        <authorList>
            <person name="Martin C."/>
        </authorList>
    </citation>
    <scope>NUCLEOTIDE SEQUENCE</scope>
</reference>
<feature type="non-terminal residue" evidence="1">
    <location>
        <position position="1"/>
    </location>
</feature>
<evidence type="ECO:0000313" key="1">
    <source>
        <dbReference type="EMBL" id="CAH1789601.1"/>
    </source>
</evidence>
<protein>
    <submittedName>
        <fullName evidence="1">Uncharacterized protein</fullName>
    </submittedName>
</protein>
<dbReference type="InterPro" id="IPR036249">
    <property type="entry name" value="Thioredoxin-like_sf"/>
</dbReference>
<keyword evidence="2" id="KW-1185">Reference proteome</keyword>
<dbReference type="Proteomes" id="UP000749559">
    <property type="component" value="Unassembled WGS sequence"/>
</dbReference>
<name>A0A8J1TSD4_OWEFU</name>
<accession>A0A8J1TSD4</accession>
<gene>
    <name evidence="1" type="ORF">OFUS_LOCUS14931</name>
</gene>
<evidence type="ECO:0000313" key="2">
    <source>
        <dbReference type="Proteomes" id="UP000749559"/>
    </source>
</evidence>
<dbReference type="Pfam" id="PF00085">
    <property type="entry name" value="Thioredoxin"/>
    <property type="match status" value="1"/>
</dbReference>
<proteinExistence type="predicted"/>
<dbReference type="CDD" id="cd02961">
    <property type="entry name" value="PDI_a_family"/>
    <property type="match status" value="1"/>
</dbReference>
<dbReference type="PANTHER" id="PTHR19991:SF2">
    <property type="entry name" value="GH08893P"/>
    <property type="match status" value="1"/>
</dbReference>
<dbReference type="EMBL" id="CAIIXF020000007">
    <property type="protein sequence ID" value="CAH1789601.1"/>
    <property type="molecule type" value="Genomic_DNA"/>
</dbReference>
<dbReference type="SUPFAM" id="SSF52833">
    <property type="entry name" value="Thioredoxin-like"/>
    <property type="match status" value="2"/>
</dbReference>
<dbReference type="AlphaFoldDB" id="A0A8J1TSD4"/>